<sequence length="219" mass="23836">MEPPADPRGQRPELTLFTSEDGVGIVSGVASNGWNYERLGHFRFAVDAIVKTSRLVLSGHLGCLWSTLDTWCPYATPNWARFIPEKAAAEYMLSSGYQSTEYLHGGNLLPPPVILAGGSLHERAHRFKQVTSFGDIAHQAFYSGSLPGRNNLKTTVTEETEKSLCGESSTIHHGLEFLLTTASCYVPGNVAYLAVLSPTELMQSEASAGYAKSAFYRTS</sequence>
<dbReference type="EMBL" id="CAKKLH010000031">
    <property type="protein sequence ID" value="CAH0100119.1"/>
    <property type="molecule type" value="Genomic_DNA"/>
</dbReference>
<evidence type="ECO:0000313" key="1">
    <source>
        <dbReference type="EMBL" id="CAH0100119.1"/>
    </source>
</evidence>
<name>A0A8J2WBK4_9CRUS</name>
<keyword evidence="2" id="KW-1185">Reference proteome</keyword>
<accession>A0A8J2WBK4</accession>
<dbReference type="AlphaFoldDB" id="A0A8J2WBK4"/>
<organism evidence="1 2">
    <name type="scientific">Daphnia galeata</name>
    <dbReference type="NCBI Taxonomy" id="27404"/>
    <lineage>
        <taxon>Eukaryota</taxon>
        <taxon>Metazoa</taxon>
        <taxon>Ecdysozoa</taxon>
        <taxon>Arthropoda</taxon>
        <taxon>Crustacea</taxon>
        <taxon>Branchiopoda</taxon>
        <taxon>Diplostraca</taxon>
        <taxon>Cladocera</taxon>
        <taxon>Anomopoda</taxon>
        <taxon>Daphniidae</taxon>
        <taxon>Daphnia</taxon>
    </lineage>
</organism>
<comment type="caution">
    <text evidence="1">The sequence shown here is derived from an EMBL/GenBank/DDBJ whole genome shotgun (WGS) entry which is preliminary data.</text>
</comment>
<reference evidence="1" key="1">
    <citation type="submission" date="2021-11" db="EMBL/GenBank/DDBJ databases">
        <authorList>
            <person name="Schell T."/>
        </authorList>
    </citation>
    <scope>NUCLEOTIDE SEQUENCE</scope>
    <source>
        <strain evidence="1">M5</strain>
    </source>
</reference>
<protein>
    <submittedName>
        <fullName evidence="1">Uncharacterized protein</fullName>
    </submittedName>
</protein>
<gene>
    <name evidence="1" type="ORF">DGAL_LOCUS2294</name>
</gene>
<evidence type="ECO:0000313" key="2">
    <source>
        <dbReference type="Proteomes" id="UP000789390"/>
    </source>
</evidence>
<dbReference type="Proteomes" id="UP000789390">
    <property type="component" value="Unassembled WGS sequence"/>
</dbReference>
<proteinExistence type="predicted"/>